<evidence type="ECO:0000313" key="4">
    <source>
        <dbReference type="Proteomes" id="UP000214646"/>
    </source>
</evidence>
<dbReference type="SUPFAM" id="SSF51735">
    <property type="entry name" value="NAD(P)-binding Rossmann-fold domains"/>
    <property type="match status" value="1"/>
</dbReference>
<evidence type="ECO:0000313" key="3">
    <source>
        <dbReference type="EMBL" id="OWK46714.1"/>
    </source>
</evidence>
<evidence type="ECO:0000256" key="1">
    <source>
        <dbReference type="ARBA" id="ARBA00022857"/>
    </source>
</evidence>
<dbReference type="EMBL" id="NIDE01000001">
    <property type="protein sequence ID" value="OWK46714.1"/>
    <property type="molecule type" value="Genomic_DNA"/>
</dbReference>
<dbReference type="RefSeq" id="WP_088251909.1">
    <property type="nucleotide sequence ID" value="NZ_NIDE01000001.1"/>
</dbReference>
<protein>
    <submittedName>
        <fullName evidence="3">Quinone oxidoreductase</fullName>
    </submittedName>
</protein>
<dbReference type="AlphaFoldDB" id="A0A225E4M3"/>
<keyword evidence="1" id="KW-0521">NADP</keyword>
<dbReference type="SMART" id="SM00829">
    <property type="entry name" value="PKS_ER"/>
    <property type="match status" value="1"/>
</dbReference>
<dbReference type="InterPro" id="IPR020843">
    <property type="entry name" value="ER"/>
</dbReference>
<dbReference type="Pfam" id="PF08240">
    <property type="entry name" value="ADH_N"/>
    <property type="match status" value="1"/>
</dbReference>
<sequence length="332" mass="35044">MKAAFYEKTGAPDVIQYGDLPTPEPAPGEVRVRVTAAALNPIDVYIRAGVAKMNLPFPFVPGCDLAGTVDAVGIGVTRYKPGDKVWGSNQGLLGRQGTFAEFCCAAEEFLYPLPDGVSEQDAAAAALTGITAHLGLFGRADLKAGETVFVNGGTGGVGSMVVQMAKAVDAKVITTVGSPEKAKTATDLGAVRVINYKSEDVTAAIQDATGGRGVDVWYETTPPADFDKTVELMAPRGRIIVMAGRAARPVFPNGPFYLKGLSMFGFAMFNCSADEQRQCADEMNWWLADKKLRPVIGKVMPLSEAAAAHRLQEENTTGKAGTLTGKIVVVPK</sequence>
<dbReference type="GO" id="GO:0016491">
    <property type="term" value="F:oxidoreductase activity"/>
    <property type="evidence" value="ECO:0007669"/>
    <property type="project" value="InterPro"/>
</dbReference>
<feature type="domain" description="Enoyl reductase (ER)" evidence="2">
    <location>
        <begin position="10"/>
        <end position="329"/>
    </location>
</feature>
<reference evidence="4" key="1">
    <citation type="submission" date="2017-06" db="EMBL/GenBank/DDBJ databases">
        <title>Genome analysis of Fimbriiglobus ruber SP5, the first member of the order Planctomycetales with confirmed chitinolytic capability.</title>
        <authorList>
            <person name="Ravin N.V."/>
            <person name="Rakitin A.L."/>
            <person name="Ivanova A.A."/>
            <person name="Beletsky A.V."/>
            <person name="Kulichevskaya I.S."/>
            <person name="Mardanov A.V."/>
            <person name="Dedysh S.N."/>
        </authorList>
    </citation>
    <scope>NUCLEOTIDE SEQUENCE [LARGE SCALE GENOMIC DNA]</scope>
    <source>
        <strain evidence="4">SP5</strain>
    </source>
</reference>
<dbReference type="Pfam" id="PF00107">
    <property type="entry name" value="ADH_zinc_N"/>
    <property type="match status" value="1"/>
</dbReference>
<proteinExistence type="predicted"/>
<gene>
    <name evidence="3" type="ORF">FRUB_00413</name>
</gene>
<dbReference type="PANTHER" id="PTHR44154">
    <property type="entry name" value="QUINONE OXIDOREDUCTASE"/>
    <property type="match status" value="1"/>
</dbReference>
<organism evidence="3 4">
    <name type="scientific">Fimbriiglobus ruber</name>
    <dbReference type="NCBI Taxonomy" id="1908690"/>
    <lineage>
        <taxon>Bacteria</taxon>
        <taxon>Pseudomonadati</taxon>
        <taxon>Planctomycetota</taxon>
        <taxon>Planctomycetia</taxon>
        <taxon>Gemmatales</taxon>
        <taxon>Gemmataceae</taxon>
        <taxon>Fimbriiglobus</taxon>
    </lineage>
</organism>
<dbReference type="PANTHER" id="PTHR44154:SF1">
    <property type="entry name" value="QUINONE OXIDOREDUCTASE"/>
    <property type="match status" value="1"/>
</dbReference>
<dbReference type="OrthoDB" id="9787435at2"/>
<dbReference type="Proteomes" id="UP000214646">
    <property type="component" value="Unassembled WGS sequence"/>
</dbReference>
<dbReference type="Gene3D" id="3.40.50.720">
    <property type="entry name" value="NAD(P)-binding Rossmann-like Domain"/>
    <property type="match status" value="1"/>
</dbReference>
<dbReference type="InterPro" id="IPR051603">
    <property type="entry name" value="Zinc-ADH_QOR/CCCR"/>
</dbReference>
<dbReference type="SUPFAM" id="SSF50129">
    <property type="entry name" value="GroES-like"/>
    <property type="match status" value="1"/>
</dbReference>
<dbReference type="InterPro" id="IPR036291">
    <property type="entry name" value="NAD(P)-bd_dom_sf"/>
</dbReference>
<dbReference type="Gene3D" id="3.90.180.10">
    <property type="entry name" value="Medium-chain alcohol dehydrogenases, catalytic domain"/>
    <property type="match status" value="1"/>
</dbReference>
<comment type="caution">
    <text evidence="3">The sequence shown here is derived from an EMBL/GenBank/DDBJ whole genome shotgun (WGS) entry which is preliminary data.</text>
</comment>
<name>A0A225E4M3_9BACT</name>
<dbReference type="InterPro" id="IPR013154">
    <property type="entry name" value="ADH-like_N"/>
</dbReference>
<dbReference type="InterPro" id="IPR013149">
    <property type="entry name" value="ADH-like_C"/>
</dbReference>
<evidence type="ECO:0000259" key="2">
    <source>
        <dbReference type="SMART" id="SM00829"/>
    </source>
</evidence>
<accession>A0A225E4M3</accession>
<dbReference type="CDD" id="cd08253">
    <property type="entry name" value="zeta_crystallin"/>
    <property type="match status" value="1"/>
</dbReference>
<keyword evidence="4" id="KW-1185">Reference proteome</keyword>
<dbReference type="InterPro" id="IPR011032">
    <property type="entry name" value="GroES-like_sf"/>
</dbReference>